<reference evidence="1" key="2">
    <citation type="submission" date="2022-06" db="UniProtKB">
        <authorList>
            <consortium name="EnsemblMetazoa"/>
        </authorList>
    </citation>
    <scope>IDENTIFICATION</scope>
    <source>
        <strain evidence="1">PS312</strain>
    </source>
</reference>
<evidence type="ECO:0000313" key="1">
    <source>
        <dbReference type="EnsemblMetazoa" id="PPA43807.1"/>
    </source>
</evidence>
<organism evidence="1 2">
    <name type="scientific">Pristionchus pacificus</name>
    <name type="common">Parasitic nematode worm</name>
    <dbReference type="NCBI Taxonomy" id="54126"/>
    <lineage>
        <taxon>Eukaryota</taxon>
        <taxon>Metazoa</taxon>
        <taxon>Ecdysozoa</taxon>
        <taxon>Nematoda</taxon>
        <taxon>Chromadorea</taxon>
        <taxon>Rhabditida</taxon>
        <taxon>Rhabditina</taxon>
        <taxon>Diplogasteromorpha</taxon>
        <taxon>Diplogasteroidea</taxon>
        <taxon>Neodiplogasteridae</taxon>
        <taxon>Pristionchus</taxon>
    </lineage>
</organism>
<keyword evidence="2" id="KW-1185">Reference proteome</keyword>
<sequence length="92" mass="9865">MSVIVQPTVDAATLQEIGTKDQRSIALPHHLQHRVVDTAEDVVVGVDVGQLESKRGMRNWGAWGVGGAAEVGKVNRGVLNVKGGKRESPIMR</sequence>
<name>A0A2A6B759_PRIPA</name>
<gene>
    <name evidence="1" type="primary">WBGene00282176</name>
</gene>
<reference evidence="2" key="1">
    <citation type="journal article" date="2008" name="Nat. Genet.">
        <title>The Pristionchus pacificus genome provides a unique perspective on nematode lifestyle and parasitism.</title>
        <authorList>
            <person name="Dieterich C."/>
            <person name="Clifton S.W."/>
            <person name="Schuster L.N."/>
            <person name="Chinwalla A."/>
            <person name="Delehaunty K."/>
            <person name="Dinkelacker I."/>
            <person name="Fulton L."/>
            <person name="Fulton R."/>
            <person name="Godfrey J."/>
            <person name="Minx P."/>
            <person name="Mitreva M."/>
            <person name="Roeseler W."/>
            <person name="Tian H."/>
            <person name="Witte H."/>
            <person name="Yang S.P."/>
            <person name="Wilson R.K."/>
            <person name="Sommer R.J."/>
        </authorList>
    </citation>
    <scope>NUCLEOTIDE SEQUENCE [LARGE SCALE GENOMIC DNA]</scope>
    <source>
        <strain evidence="2">PS312</strain>
    </source>
</reference>
<evidence type="ECO:0000313" key="2">
    <source>
        <dbReference type="Proteomes" id="UP000005239"/>
    </source>
</evidence>
<proteinExistence type="predicted"/>
<accession>A0A2A6B759</accession>
<accession>A0A8R1Z2C5</accession>
<protein>
    <submittedName>
        <fullName evidence="1">Uncharacterized protein</fullName>
    </submittedName>
</protein>
<dbReference type="AlphaFoldDB" id="A0A2A6B759"/>
<dbReference type="EnsemblMetazoa" id="PPA43807.1">
    <property type="protein sequence ID" value="PPA43807.1"/>
    <property type="gene ID" value="WBGene00282176"/>
</dbReference>
<dbReference type="Proteomes" id="UP000005239">
    <property type="component" value="Unassembled WGS sequence"/>
</dbReference>